<evidence type="ECO:0000313" key="3">
    <source>
        <dbReference type="Proteomes" id="UP000182360"/>
    </source>
</evidence>
<dbReference type="PANTHER" id="PTHR42951:SF22">
    <property type="entry name" value="METALLO BETA-LACTAMASE SUPERFAMILY LIPOPROTEIN"/>
    <property type="match status" value="1"/>
</dbReference>
<dbReference type="InterPro" id="IPR050855">
    <property type="entry name" value="NDM-1-like"/>
</dbReference>
<dbReference type="EMBL" id="FOFU01000002">
    <property type="protein sequence ID" value="SEQ10557.1"/>
    <property type="molecule type" value="Genomic_DNA"/>
</dbReference>
<dbReference type="STRING" id="163.SAMN04487775_102373"/>
<dbReference type="SUPFAM" id="SSF56281">
    <property type="entry name" value="Metallo-hydrolase/oxidoreductase"/>
    <property type="match status" value="1"/>
</dbReference>
<accession>A0A1H9DB57</accession>
<protein>
    <submittedName>
        <fullName evidence="2">Glyoxylase, beta-lactamase superfamily II</fullName>
    </submittedName>
</protein>
<sequence length="230" mass="25809">MKEVIKINENTWRIEDDGVRFYLLCGNQKAALIDTGMNCPDAKQIAEGLTKLPLILINTHADPDHISGNSAFGEFYMSPNEKENLHAHNRQGKILPIHEGDVIDLCDRELLIIDLPGHTPGSVGIIDKKNHVLISGDSIQDGKIFMFGSARNLNQYIESLKHLSKYEDLFDEIYPMHGTFPVHKDLIPKLIQGAQSIVDGMAQEYAKPVNIFGNEVTLYNFDYAGFLCQK</sequence>
<dbReference type="SMART" id="SM00849">
    <property type="entry name" value="Lactamase_B"/>
    <property type="match status" value="1"/>
</dbReference>
<dbReference type="Gene3D" id="3.60.15.10">
    <property type="entry name" value="Ribonuclease Z/Hydroxyacylglutathione hydrolase-like"/>
    <property type="match status" value="1"/>
</dbReference>
<dbReference type="InterPro" id="IPR001279">
    <property type="entry name" value="Metallo-B-lactamas"/>
</dbReference>
<dbReference type="AlphaFoldDB" id="A0A1H9DB57"/>
<reference evidence="2 3" key="1">
    <citation type="submission" date="2016-10" db="EMBL/GenBank/DDBJ databases">
        <authorList>
            <person name="de Groot N.N."/>
        </authorList>
    </citation>
    <scope>NUCLEOTIDE SEQUENCE [LARGE SCALE GENOMIC DNA]</scope>
    <source>
        <strain evidence="2 3">B25</strain>
    </source>
</reference>
<dbReference type="Proteomes" id="UP000182360">
    <property type="component" value="Unassembled WGS sequence"/>
</dbReference>
<name>A0A1H9DB57_9SPIR</name>
<feature type="domain" description="Metallo-beta-lactamase" evidence="1">
    <location>
        <begin position="18"/>
        <end position="177"/>
    </location>
</feature>
<dbReference type="InterPro" id="IPR036866">
    <property type="entry name" value="RibonucZ/Hydroxyglut_hydro"/>
</dbReference>
<evidence type="ECO:0000313" key="2">
    <source>
        <dbReference type="EMBL" id="SEQ10557.1"/>
    </source>
</evidence>
<gene>
    <name evidence="2" type="ORF">SAMN04487977_102507</name>
</gene>
<proteinExistence type="predicted"/>
<dbReference type="PANTHER" id="PTHR42951">
    <property type="entry name" value="METALLO-BETA-LACTAMASE DOMAIN-CONTAINING"/>
    <property type="match status" value="1"/>
</dbReference>
<organism evidence="2 3">
    <name type="scientific">Treponema bryantii</name>
    <dbReference type="NCBI Taxonomy" id="163"/>
    <lineage>
        <taxon>Bacteria</taxon>
        <taxon>Pseudomonadati</taxon>
        <taxon>Spirochaetota</taxon>
        <taxon>Spirochaetia</taxon>
        <taxon>Spirochaetales</taxon>
        <taxon>Treponemataceae</taxon>
        <taxon>Treponema</taxon>
    </lineage>
</organism>
<dbReference type="RefSeq" id="WP_074641974.1">
    <property type="nucleotide sequence ID" value="NZ_FOFU01000002.1"/>
</dbReference>
<dbReference type="Pfam" id="PF00753">
    <property type="entry name" value="Lactamase_B"/>
    <property type="match status" value="1"/>
</dbReference>
<dbReference type="OrthoDB" id="9761531at2"/>
<keyword evidence="3" id="KW-1185">Reference proteome</keyword>
<evidence type="ECO:0000259" key="1">
    <source>
        <dbReference type="SMART" id="SM00849"/>
    </source>
</evidence>